<feature type="domain" description="Urate oxidase N-terminal" evidence="2">
    <location>
        <begin position="83"/>
        <end position="149"/>
    </location>
</feature>
<dbReference type="InterPro" id="IPR016988">
    <property type="entry name" value="UCP032086"/>
</dbReference>
<feature type="transmembrane region" description="Helical" evidence="1">
    <location>
        <begin position="59"/>
        <end position="79"/>
    </location>
</feature>
<feature type="transmembrane region" description="Helical" evidence="1">
    <location>
        <begin position="200"/>
        <end position="217"/>
    </location>
</feature>
<gene>
    <name evidence="3" type="ORF">IB286_06715</name>
</gene>
<sequence length="218" mass="23809">MDSFISLDLLFRWLHVLFGITWIGLLYYFNFVQTEYFKEAEATAKADAVQKLAPRALWWFRWGAMFTFITGLILLHFTMQRGLNAYIIIGAVMGTLMFLNVWLIIWPNQKIVCGITPGDAAKAAPKAGLASRTNTLFSASMLVGMLGSFHGSNEAFMPALSGGAEPNFSLGLLISLGIIALLELNAIFGKTGPMTTVKGVIHMSIALAAVLVGLIQFV</sequence>
<keyword evidence="1" id="KW-1133">Transmembrane helix</keyword>
<evidence type="ECO:0000256" key="1">
    <source>
        <dbReference type="SAM" id="Phobius"/>
    </source>
</evidence>
<dbReference type="PIRSF" id="PIRSF032086">
    <property type="entry name" value="UCP032086"/>
    <property type="match status" value="1"/>
</dbReference>
<reference evidence="3" key="1">
    <citation type="submission" date="2020-09" db="EMBL/GenBank/DDBJ databases">
        <authorList>
            <person name="Yoon J.-W."/>
        </authorList>
    </citation>
    <scope>NUCLEOTIDE SEQUENCE</scope>
    <source>
        <strain evidence="3">KMU-158</strain>
    </source>
</reference>
<keyword evidence="4" id="KW-1185">Reference proteome</keyword>
<organism evidence="3 4">
    <name type="scientific">Spongiibacter pelagi</name>
    <dbReference type="NCBI Taxonomy" id="2760804"/>
    <lineage>
        <taxon>Bacteria</taxon>
        <taxon>Pseudomonadati</taxon>
        <taxon>Pseudomonadota</taxon>
        <taxon>Gammaproteobacteria</taxon>
        <taxon>Cellvibrionales</taxon>
        <taxon>Spongiibacteraceae</taxon>
        <taxon>Spongiibacter</taxon>
    </lineage>
</organism>
<name>A0A927C3B0_9GAMM</name>
<dbReference type="Pfam" id="PF06181">
    <property type="entry name" value="Urate_ox_N"/>
    <property type="match status" value="1"/>
</dbReference>
<accession>A0A927C3B0</accession>
<dbReference type="Proteomes" id="UP000610558">
    <property type="component" value="Unassembled WGS sequence"/>
</dbReference>
<feature type="transmembrane region" description="Helical" evidence="1">
    <location>
        <begin position="127"/>
        <end position="148"/>
    </location>
</feature>
<evidence type="ECO:0000259" key="2">
    <source>
        <dbReference type="Pfam" id="PF06181"/>
    </source>
</evidence>
<evidence type="ECO:0000313" key="3">
    <source>
        <dbReference type="EMBL" id="MBD2858700.1"/>
    </source>
</evidence>
<feature type="transmembrane region" description="Helical" evidence="1">
    <location>
        <begin position="12"/>
        <end position="29"/>
    </location>
</feature>
<dbReference type="RefSeq" id="WP_190763820.1">
    <property type="nucleotide sequence ID" value="NZ_JACXLD010000003.1"/>
</dbReference>
<feature type="transmembrane region" description="Helical" evidence="1">
    <location>
        <begin position="168"/>
        <end position="188"/>
    </location>
</feature>
<feature type="transmembrane region" description="Helical" evidence="1">
    <location>
        <begin position="85"/>
        <end position="106"/>
    </location>
</feature>
<comment type="caution">
    <text evidence="3">The sequence shown here is derived from an EMBL/GenBank/DDBJ whole genome shotgun (WGS) entry which is preliminary data.</text>
</comment>
<evidence type="ECO:0000313" key="4">
    <source>
        <dbReference type="Proteomes" id="UP000610558"/>
    </source>
</evidence>
<dbReference type="AlphaFoldDB" id="A0A927C3B0"/>
<protein>
    <submittedName>
        <fullName evidence="3">Urate hydroxylase PuuD</fullName>
    </submittedName>
</protein>
<keyword evidence="1" id="KW-0472">Membrane</keyword>
<keyword evidence="1" id="KW-0812">Transmembrane</keyword>
<proteinExistence type="predicted"/>
<dbReference type="InterPro" id="IPR010389">
    <property type="entry name" value="Urate_ox_N"/>
</dbReference>
<dbReference type="EMBL" id="JACXLD010000003">
    <property type="protein sequence ID" value="MBD2858700.1"/>
    <property type="molecule type" value="Genomic_DNA"/>
</dbReference>